<evidence type="ECO:0000256" key="1">
    <source>
        <dbReference type="SAM" id="Phobius"/>
    </source>
</evidence>
<evidence type="ECO:0000313" key="2">
    <source>
        <dbReference type="EMBL" id="QIN77654.1"/>
    </source>
</evidence>
<keyword evidence="3" id="KW-1185">Reference proteome</keyword>
<feature type="transmembrane region" description="Helical" evidence="1">
    <location>
        <begin position="201"/>
        <end position="220"/>
    </location>
</feature>
<feature type="transmembrane region" description="Helical" evidence="1">
    <location>
        <begin position="333"/>
        <end position="352"/>
    </location>
</feature>
<keyword evidence="1" id="KW-0812">Transmembrane</keyword>
<feature type="transmembrane region" description="Helical" evidence="1">
    <location>
        <begin position="132"/>
        <end position="156"/>
    </location>
</feature>
<protein>
    <recommendedName>
        <fullName evidence="4">Peptide zinc metalloprotease protein</fullName>
    </recommendedName>
</protein>
<dbReference type="KEGG" id="rmar:GBA65_03060"/>
<dbReference type="Proteomes" id="UP000502706">
    <property type="component" value="Chromosome"/>
</dbReference>
<dbReference type="RefSeq" id="WP_166395333.1">
    <property type="nucleotide sequence ID" value="NZ_CP045121.1"/>
</dbReference>
<dbReference type="EMBL" id="CP045121">
    <property type="protein sequence ID" value="QIN77654.1"/>
    <property type="molecule type" value="Genomic_DNA"/>
</dbReference>
<evidence type="ECO:0008006" key="4">
    <source>
        <dbReference type="Google" id="ProtNLM"/>
    </source>
</evidence>
<accession>A0A6G8PTI8</accession>
<reference evidence="2 3" key="1">
    <citation type="submission" date="2019-10" db="EMBL/GenBank/DDBJ databases">
        <title>Rubrobacter sp nov SCSIO 52915 isolated from a deep-sea sediment in the South China Sea.</title>
        <authorList>
            <person name="Chen R.W."/>
        </authorList>
    </citation>
    <scope>NUCLEOTIDE SEQUENCE [LARGE SCALE GENOMIC DNA]</scope>
    <source>
        <strain evidence="2 3">SCSIO 52915</strain>
    </source>
</reference>
<organism evidence="2 3">
    <name type="scientific">Rubrobacter marinus</name>
    <dbReference type="NCBI Taxonomy" id="2653852"/>
    <lineage>
        <taxon>Bacteria</taxon>
        <taxon>Bacillati</taxon>
        <taxon>Actinomycetota</taxon>
        <taxon>Rubrobacteria</taxon>
        <taxon>Rubrobacterales</taxon>
        <taxon>Rubrobacteraceae</taxon>
        <taxon>Rubrobacter</taxon>
    </lineage>
</organism>
<feature type="transmembrane region" description="Helical" evidence="1">
    <location>
        <begin position="289"/>
        <end position="312"/>
    </location>
</feature>
<feature type="transmembrane region" description="Helical" evidence="1">
    <location>
        <begin position="263"/>
        <end position="283"/>
    </location>
</feature>
<keyword evidence="1" id="KW-1133">Transmembrane helix</keyword>
<dbReference type="AlphaFoldDB" id="A0A6G8PTI8"/>
<keyword evidence="1" id="KW-0472">Membrane</keyword>
<evidence type="ECO:0000313" key="3">
    <source>
        <dbReference type="Proteomes" id="UP000502706"/>
    </source>
</evidence>
<feature type="transmembrane region" description="Helical" evidence="1">
    <location>
        <begin position="385"/>
        <end position="407"/>
    </location>
</feature>
<gene>
    <name evidence="2" type="ORF">GBA65_03060</name>
</gene>
<name>A0A6G8PTI8_9ACTN</name>
<feature type="transmembrane region" description="Helical" evidence="1">
    <location>
        <begin position="428"/>
        <end position="447"/>
    </location>
</feature>
<sequence length="448" mass="49230">MPERPERAPDVEIVGEMKETGFEDRQWLVQRGDRFIQLTELLYRVVEQSDGERTLREVAAGVTASTDWAVEADDVRRMIGTKLIPLGLISPAEDADDHGYPADVREGPRSPLALNMRTKAIGPRVIDPVSGVLRLLFAPPILVPILLAVVAAHWWLYAVHGVMGSVVAFLRTPGLVLVVLAATLLAGVFHEFGHASALRYGGGRARAMGAGLYIVYPAFYTDTTDAYRLGRWGRVRTDLGGFYFSLIFALGLMALYAVTGQEILLFVVLLINLDIVYQCLPFVRFDGYWALADLSGIPDFFSQMGAFLRSVLPLRRWKGARLPNLKPRVKTVFAAYVLVTVPVLSLLLFSLVSNLPSIASTAWESLRAQATQAARALDDGLLLDVAAATVEALLLTLQMLAILYLLYNIGRRFVRAVLTWSRPTPLRRAIGASLVVGVISLVAFLWAA</sequence>
<feature type="transmembrane region" description="Helical" evidence="1">
    <location>
        <begin position="168"/>
        <end position="189"/>
    </location>
</feature>
<feature type="transmembrane region" description="Helical" evidence="1">
    <location>
        <begin position="240"/>
        <end position="258"/>
    </location>
</feature>
<proteinExistence type="predicted"/>